<dbReference type="GO" id="GO:0015293">
    <property type="term" value="F:symporter activity"/>
    <property type="evidence" value="ECO:0007669"/>
    <property type="project" value="InterPro"/>
</dbReference>
<feature type="transmembrane region" description="Helical" evidence="10">
    <location>
        <begin position="16"/>
        <end position="35"/>
    </location>
</feature>
<evidence type="ECO:0000256" key="6">
    <source>
        <dbReference type="ARBA" id="ARBA00022970"/>
    </source>
</evidence>
<feature type="transmembrane region" description="Helical" evidence="10">
    <location>
        <begin position="195"/>
        <end position="213"/>
    </location>
</feature>
<keyword evidence="12" id="KW-1185">Reference proteome</keyword>
<evidence type="ECO:0000256" key="3">
    <source>
        <dbReference type="ARBA" id="ARBA00022031"/>
    </source>
</evidence>
<feature type="transmembrane region" description="Helical" evidence="10">
    <location>
        <begin position="233"/>
        <end position="259"/>
    </location>
</feature>
<keyword evidence="8 10" id="KW-0472">Membrane</keyword>
<dbReference type="PANTHER" id="PTHR42865">
    <property type="entry name" value="PROTON/GLUTAMATE-ASPARTATE SYMPORTER"/>
    <property type="match status" value="1"/>
</dbReference>
<dbReference type="InterPro" id="IPR001991">
    <property type="entry name" value="Na-dicarboxylate_symporter"/>
</dbReference>
<proteinExistence type="inferred from homology"/>
<comment type="similarity">
    <text evidence="2">Belongs to the dicarboxylate/amino acid:cation symporter (DAACS) (TC 2.A.23) family.</text>
</comment>
<sequence length="306" mass="33038">MIDIPLFTGFLKMSNYITFIAFLALIGAYILLNSLKKRKASFQVRMMTALALGLGIGIAIDLFGSNIGLLYTEYAQMEITTWFSIFGSGFIRLVQLLAVPIVFLSIIEVITKVEGTDIKALTGKTFVILLGTTAISVLVMIFLLKLFPLDATSFTGDIEAGKMEQIGTISTQSFPEFFLNLVPSNIFSVFSNNSAIVSVVITAGLFGGAIRFLKGKKPEKVAPFLELLSSSKVVVNSVLTNVIKVMPYGVTALVATTIISNGITVIMSVIGFILVLYLGVLAMLIVYMGLLLLVGVNTLSSFIKNL</sequence>
<evidence type="ECO:0000313" key="11">
    <source>
        <dbReference type="EMBL" id="AQS53984.1"/>
    </source>
</evidence>
<accession>A0A1S6IR26</accession>
<keyword evidence="7 10" id="KW-1133">Transmembrane helix</keyword>
<feature type="transmembrane region" description="Helical" evidence="10">
    <location>
        <begin position="126"/>
        <end position="147"/>
    </location>
</feature>
<keyword evidence="5 10" id="KW-0812">Transmembrane</keyword>
<dbReference type="EMBL" id="CP019728">
    <property type="protein sequence ID" value="AQS53984.1"/>
    <property type="molecule type" value="Genomic_DNA"/>
</dbReference>
<evidence type="ECO:0000256" key="7">
    <source>
        <dbReference type="ARBA" id="ARBA00022989"/>
    </source>
</evidence>
<organism evidence="11 12">
    <name type="scientific">Jeotgalibaca dankookensis</name>
    <dbReference type="NCBI Taxonomy" id="708126"/>
    <lineage>
        <taxon>Bacteria</taxon>
        <taxon>Bacillati</taxon>
        <taxon>Bacillota</taxon>
        <taxon>Bacilli</taxon>
        <taxon>Lactobacillales</taxon>
        <taxon>Carnobacteriaceae</taxon>
        <taxon>Jeotgalibaca</taxon>
    </lineage>
</organism>
<dbReference type="STRING" id="708126.BW727_101618"/>
<dbReference type="InterPro" id="IPR036458">
    <property type="entry name" value="Na:dicarbo_symporter_sf"/>
</dbReference>
<evidence type="ECO:0000256" key="2">
    <source>
        <dbReference type="ARBA" id="ARBA00006148"/>
    </source>
</evidence>
<dbReference type="Pfam" id="PF00375">
    <property type="entry name" value="SDF"/>
    <property type="match status" value="1"/>
</dbReference>
<dbReference type="KEGG" id="jda:BW727_101618"/>
<dbReference type="GO" id="GO:0005886">
    <property type="term" value="C:plasma membrane"/>
    <property type="evidence" value="ECO:0007669"/>
    <property type="project" value="TreeGrafter"/>
</dbReference>
<evidence type="ECO:0000256" key="1">
    <source>
        <dbReference type="ARBA" id="ARBA00004141"/>
    </source>
</evidence>
<comment type="subcellular location">
    <subcellularLocation>
        <location evidence="1">Membrane</location>
        <topology evidence="1">Multi-pass membrane protein</topology>
    </subcellularLocation>
</comment>
<evidence type="ECO:0000256" key="10">
    <source>
        <dbReference type="SAM" id="Phobius"/>
    </source>
</evidence>
<evidence type="ECO:0000256" key="4">
    <source>
        <dbReference type="ARBA" id="ARBA00022448"/>
    </source>
</evidence>
<evidence type="ECO:0000256" key="9">
    <source>
        <dbReference type="ARBA" id="ARBA00031293"/>
    </source>
</evidence>
<feature type="transmembrane region" description="Helical" evidence="10">
    <location>
        <begin position="265"/>
        <end position="294"/>
    </location>
</feature>
<gene>
    <name evidence="11" type="primary">tcyP_4</name>
    <name evidence="11" type="ORF">BW727_101618</name>
</gene>
<evidence type="ECO:0000256" key="8">
    <source>
        <dbReference type="ARBA" id="ARBA00023136"/>
    </source>
</evidence>
<name>A0A1S6IR26_9LACT</name>
<dbReference type="Gene3D" id="1.10.3860.10">
    <property type="entry name" value="Sodium:dicarboxylate symporter"/>
    <property type="match status" value="1"/>
</dbReference>
<reference evidence="11 12" key="1">
    <citation type="journal article" date="2014" name="Int. J. Syst. Evol. Microbiol.">
        <title>Jeotgalibaca dankookensis gen. nov., sp. nov., a member of the family Carnobacteriaceae, isolated from seujeot (Korean traditional food).</title>
        <authorList>
            <person name="Lee D.G."/>
            <person name="Trujillo M.E."/>
            <person name="Kang H."/>
            <person name="Ahn T.Y."/>
        </authorList>
    </citation>
    <scope>NUCLEOTIDE SEQUENCE [LARGE SCALE GENOMIC DNA]</scope>
    <source>
        <strain evidence="11 12">EX-07</strain>
    </source>
</reference>
<dbReference type="AlphaFoldDB" id="A0A1S6IR26"/>
<dbReference type="SUPFAM" id="SSF118215">
    <property type="entry name" value="Proton glutamate symport protein"/>
    <property type="match status" value="1"/>
</dbReference>
<evidence type="ECO:0000256" key="5">
    <source>
        <dbReference type="ARBA" id="ARBA00022692"/>
    </source>
</evidence>
<protein>
    <recommendedName>
        <fullName evidence="3">L-cystine uptake protein TcyP</fullName>
    </recommendedName>
    <alternativeName>
        <fullName evidence="9">Transporter of cystine TcyP</fullName>
    </alternativeName>
</protein>
<evidence type="ECO:0000313" key="12">
    <source>
        <dbReference type="Proteomes" id="UP000188993"/>
    </source>
</evidence>
<feature type="transmembrane region" description="Helical" evidence="10">
    <location>
        <begin position="83"/>
        <end position="106"/>
    </location>
</feature>
<dbReference type="RefSeq" id="WP_236953704.1">
    <property type="nucleotide sequence ID" value="NZ_BBYN01000013.1"/>
</dbReference>
<dbReference type="GO" id="GO:0015184">
    <property type="term" value="F:L-cystine transmembrane transporter activity"/>
    <property type="evidence" value="ECO:0007669"/>
    <property type="project" value="TreeGrafter"/>
</dbReference>
<keyword evidence="4" id="KW-0813">Transport</keyword>
<dbReference type="PANTHER" id="PTHR42865:SF5">
    <property type="entry name" value="L-CYSTINE TRANSPORTER TCYP"/>
    <property type="match status" value="1"/>
</dbReference>
<feature type="transmembrane region" description="Helical" evidence="10">
    <location>
        <begin position="47"/>
        <end position="71"/>
    </location>
</feature>
<dbReference type="Proteomes" id="UP000188993">
    <property type="component" value="Chromosome"/>
</dbReference>
<keyword evidence="6" id="KW-0029">Amino-acid transport</keyword>